<dbReference type="PANTHER" id="PTHR12126">
    <property type="entry name" value="NADH-UBIQUINONE OXIDOREDUCTASE 39 KDA SUBUNIT-RELATED"/>
    <property type="match status" value="1"/>
</dbReference>
<dbReference type="Pfam" id="PF13460">
    <property type="entry name" value="NAD_binding_10"/>
    <property type="match status" value="1"/>
</dbReference>
<evidence type="ECO:0000313" key="3">
    <source>
        <dbReference type="Proteomes" id="UP000072189"/>
    </source>
</evidence>
<dbReference type="Gene3D" id="3.40.50.720">
    <property type="entry name" value="NAD(P)-binding Rossmann-like Domain"/>
    <property type="match status" value="1"/>
</dbReference>
<dbReference type="AlphaFoldDB" id="A0A147FAX5"/>
<dbReference type="InterPro" id="IPR036291">
    <property type="entry name" value="NAD(P)-bd_dom_sf"/>
</dbReference>
<sequence>MKVAVCGATGVVGSHVHRVARARGHEVVSLTRSSGHDLTKGLSEDALAGVDTIIDVSGIQTLSRKRATDYFLAVSRTLQEAGAAAGVSHLVALSIVGIDGVTSSYYGAKEEQERAVRAGVLPWTLLRAAQFHEFAAQTIERGSVGPLVVVPRARVRPVAAAEVADALVDLAEAGPAGEATDLVGPRDEILVDMVRALLARRGSRRPVVEVPLPGAMGKAMSSGRLLGTPDASRQGRQTFAEWLDQS</sequence>
<dbReference type="RefSeq" id="WP_058613361.1">
    <property type="nucleotide sequence ID" value="NZ_LDRV01000021.1"/>
</dbReference>
<dbReference type="Proteomes" id="UP000072189">
    <property type="component" value="Unassembled WGS sequence"/>
</dbReference>
<dbReference type="SUPFAM" id="SSF51735">
    <property type="entry name" value="NAD(P)-binding Rossmann-fold domains"/>
    <property type="match status" value="1"/>
</dbReference>
<proteinExistence type="predicted"/>
<feature type="domain" description="NAD(P)-binding" evidence="1">
    <location>
        <begin position="7"/>
        <end position="171"/>
    </location>
</feature>
<dbReference type="PATRIC" id="fig|2033.7.peg.1320"/>
<evidence type="ECO:0000259" key="1">
    <source>
        <dbReference type="Pfam" id="PF13460"/>
    </source>
</evidence>
<gene>
    <name evidence="2" type="ORF">RSA3_03835</name>
</gene>
<dbReference type="GO" id="GO:0044877">
    <property type="term" value="F:protein-containing complex binding"/>
    <property type="evidence" value="ECO:0007669"/>
    <property type="project" value="TreeGrafter"/>
</dbReference>
<comment type="caution">
    <text evidence="2">The sequence shown here is derived from an EMBL/GenBank/DDBJ whole genome shotgun (WGS) entry which is preliminary data.</text>
</comment>
<accession>A0A147FAX5</accession>
<dbReference type="PANTHER" id="PTHR12126:SF11">
    <property type="entry name" value="NADH DEHYDROGENASE [UBIQUINONE] 1 ALPHA SUBCOMPLEX SUBUNIT 9, MITOCHONDRIAL"/>
    <property type="match status" value="1"/>
</dbReference>
<protein>
    <submittedName>
        <fullName evidence="2">3-beta hydroxysteroid dehydrogenase</fullName>
    </submittedName>
</protein>
<name>A0A147FAX5_MICTE</name>
<dbReference type="InterPro" id="IPR016040">
    <property type="entry name" value="NAD(P)-bd_dom"/>
</dbReference>
<reference evidence="2 3" key="1">
    <citation type="journal article" date="2016" name="Front. Microbiol.">
        <title>Genomic Resource of Rice Seed Associated Bacteria.</title>
        <authorList>
            <person name="Midha S."/>
            <person name="Bansal K."/>
            <person name="Sharma S."/>
            <person name="Kumar N."/>
            <person name="Patil P.P."/>
            <person name="Chaudhry V."/>
            <person name="Patil P.B."/>
        </authorList>
    </citation>
    <scope>NUCLEOTIDE SEQUENCE [LARGE SCALE GENOMIC DNA]</scope>
    <source>
        <strain evidence="2 3">RSA3</strain>
    </source>
</reference>
<evidence type="ECO:0000313" key="2">
    <source>
        <dbReference type="EMBL" id="KTS13602.1"/>
    </source>
</evidence>
<dbReference type="InterPro" id="IPR051207">
    <property type="entry name" value="ComplexI_NDUFA9_subunit"/>
</dbReference>
<organism evidence="2 3">
    <name type="scientific">Microbacterium testaceum</name>
    <name type="common">Aureobacterium testaceum</name>
    <name type="synonym">Brevibacterium testaceum</name>
    <dbReference type="NCBI Taxonomy" id="2033"/>
    <lineage>
        <taxon>Bacteria</taxon>
        <taxon>Bacillati</taxon>
        <taxon>Actinomycetota</taxon>
        <taxon>Actinomycetes</taxon>
        <taxon>Micrococcales</taxon>
        <taxon>Microbacteriaceae</taxon>
        <taxon>Microbacterium</taxon>
    </lineage>
</organism>
<dbReference type="EMBL" id="LDRV01000021">
    <property type="protein sequence ID" value="KTS13602.1"/>
    <property type="molecule type" value="Genomic_DNA"/>
</dbReference>